<dbReference type="PANTHER" id="PTHR46796">
    <property type="entry name" value="HTH-TYPE TRANSCRIPTIONAL ACTIVATOR RHAS-RELATED"/>
    <property type="match status" value="1"/>
</dbReference>
<dbReference type="InterPro" id="IPR018060">
    <property type="entry name" value="HTH_AraC"/>
</dbReference>
<dbReference type="SMART" id="SM00342">
    <property type="entry name" value="HTH_ARAC"/>
    <property type="match status" value="1"/>
</dbReference>
<reference evidence="5 6" key="1">
    <citation type="submission" date="2019-03" db="EMBL/GenBank/DDBJ databases">
        <title>Genomic Encyclopedia of Archaeal and Bacterial Type Strains, Phase II (KMG-II): from individual species to whole genera.</title>
        <authorList>
            <person name="Goeker M."/>
        </authorList>
    </citation>
    <scope>NUCLEOTIDE SEQUENCE [LARGE SCALE GENOMIC DNA]</scope>
    <source>
        <strain evidence="5 6">DSM 45499</strain>
    </source>
</reference>
<evidence type="ECO:0000313" key="6">
    <source>
        <dbReference type="Proteomes" id="UP000294927"/>
    </source>
</evidence>
<sequence length="231" mass="24699">MTEYVERRSAHEVLACTWSRTLSAGAPAIHVVPDACADVMWHRESGLLYVAGPDTYAHPTSIPSGVLVGARFRPGRAPAGLGVPASAVRDERVDLSRLWPGWRVRRLSEELAAAPSVLAAEQVLASAVAAIGAEWDPAAPRLLELVARGERVAAVADALGWSERQLHRRSLAAFGYGPKVLQRVVRFDRAVRAARRGTGLASVAHTVGYADQAHLAREVRALAGVPMTALL</sequence>
<evidence type="ECO:0000256" key="3">
    <source>
        <dbReference type="ARBA" id="ARBA00023163"/>
    </source>
</evidence>
<dbReference type="Pfam" id="PF20240">
    <property type="entry name" value="DUF6597"/>
    <property type="match status" value="1"/>
</dbReference>
<dbReference type="GO" id="GO:0003700">
    <property type="term" value="F:DNA-binding transcription factor activity"/>
    <property type="evidence" value="ECO:0007669"/>
    <property type="project" value="InterPro"/>
</dbReference>
<evidence type="ECO:0000259" key="4">
    <source>
        <dbReference type="PROSITE" id="PS01124"/>
    </source>
</evidence>
<evidence type="ECO:0000256" key="2">
    <source>
        <dbReference type="ARBA" id="ARBA00023125"/>
    </source>
</evidence>
<protein>
    <submittedName>
        <fullName evidence="5">AraC family transcriptional regulator</fullName>
    </submittedName>
</protein>
<gene>
    <name evidence="5" type="ORF">CLV71_108284</name>
</gene>
<dbReference type="Gene3D" id="1.10.10.60">
    <property type="entry name" value="Homeodomain-like"/>
    <property type="match status" value="1"/>
</dbReference>
<dbReference type="EMBL" id="SOCP01000008">
    <property type="protein sequence ID" value="TDV48923.1"/>
    <property type="molecule type" value="Genomic_DNA"/>
</dbReference>
<dbReference type="GO" id="GO:0043565">
    <property type="term" value="F:sequence-specific DNA binding"/>
    <property type="evidence" value="ECO:0007669"/>
    <property type="project" value="InterPro"/>
</dbReference>
<accession>A0A4R7VHT5</accession>
<evidence type="ECO:0000256" key="1">
    <source>
        <dbReference type="ARBA" id="ARBA00023015"/>
    </source>
</evidence>
<keyword evidence="2" id="KW-0238">DNA-binding</keyword>
<name>A0A4R7VHT5_9PSEU</name>
<dbReference type="RefSeq" id="WP_133904946.1">
    <property type="nucleotide sequence ID" value="NZ_SOCP01000008.1"/>
</dbReference>
<keyword evidence="1" id="KW-0805">Transcription regulation</keyword>
<dbReference type="Pfam" id="PF12833">
    <property type="entry name" value="HTH_18"/>
    <property type="match status" value="1"/>
</dbReference>
<comment type="caution">
    <text evidence="5">The sequence shown here is derived from an EMBL/GenBank/DDBJ whole genome shotgun (WGS) entry which is preliminary data.</text>
</comment>
<keyword evidence="3" id="KW-0804">Transcription</keyword>
<feature type="domain" description="HTH araC/xylS-type" evidence="4">
    <location>
        <begin position="136"/>
        <end position="231"/>
    </location>
</feature>
<evidence type="ECO:0000313" key="5">
    <source>
        <dbReference type="EMBL" id="TDV48923.1"/>
    </source>
</evidence>
<dbReference type="InterPro" id="IPR050204">
    <property type="entry name" value="AraC_XylS_family_regulators"/>
</dbReference>
<dbReference type="PANTHER" id="PTHR46796:SF15">
    <property type="entry name" value="BLL1074 PROTEIN"/>
    <property type="match status" value="1"/>
</dbReference>
<organism evidence="5 6">
    <name type="scientific">Actinophytocola oryzae</name>
    <dbReference type="NCBI Taxonomy" id="502181"/>
    <lineage>
        <taxon>Bacteria</taxon>
        <taxon>Bacillati</taxon>
        <taxon>Actinomycetota</taxon>
        <taxon>Actinomycetes</taxon>
        <taxon>Pseudonocardiales</taxon>
        <taxon>Pseudonocardiaceae</taxon>
    </lineage>
</organism>
<dbReference type="InterPro" id="IPR046532">
    <property type="entry name" value="DUF6597"/>
</dbReference>
<keyword evidence="6" id="KW-1185">Reference proteome</keyword>
<dbReference type="AlphaFoldDB" id="A0A4R7VHT5"/>
<proteinExistence type="predicted"/>
<dbReference type="OrthoDB" id="9815799at2"/>
<dbReference type="Proteomes" id="UP000294927">
    <property type="component" value="Unassembled WGS sequence"/>
</dbReference>
<dbReference type="PROSITE" id="PS01124">
    <property type="entry name" value="HTH_ARAC_FAMILY_2"/>
    <property type="match status" value="1"/>
</dbReference>